<dbReference type="Proteomes" id="UP000183975">
    <property type="component" value="Unassembled WGS sequence"/>
</dbReference>
<comment type="similarity">
    <text evidence="7">Belongs to the ThrE exporter (TC 2.A.79) family.</text>
</comment>
<evidence type="ECO:0000256" key="1">
    <source>
        <dbReference type="ARBA" id="ARBA00004651"/>
    </source>
</evidence>
<accession>A0A1M6UIF3</accession>
<feature type="transmembrane region" description="Helical" evidence="8">
    <location>
        <begin position="6"/>
        <end position="27"/>
    </location>
</feature>
<keyword evidence="2" id="KW-1003">Cell membrane</keyword>
<evidence type="ECO:0000259" key="9">
    <source>
        <dbReference type="Pfam" id="PF12821"/>
    </source>
</evidence>
<reference evidence="10 11" key="1">
    <citation type="submission" date="2016-11" db="EMBL/GenBank/DDBJ databases">
        <authorList>
            <person name="Jaros S."/>
            <person name="Januszkiewicz K."/>
            <person name="Wedrychowicz H."/>
        </authorList>
    </citation>
    <scope>NUCLEOTIDE SEQUENCE [LARGE SCALE GENOMIC DNA]</scope>
    <source>
        <strain evidence="10 11">DSM 14214</strain>
    </source>
</reference>
<proteinExistence type="inferred from homology"/>
<dbReference type="InterPro" id="IPR024528">
    <property type="entry name" value="ThrE_2"/>
</dbReference>
<dbReference type="PANTHER" id="PTHR34390:SF1">
    <property type="entry name" value="SUCCINATE TRANSPORTER SUBUNIT YJJB-RELATED"/>
    <property type="match status" value="1"/>
</dbReference>
<evidence type="ECO:0000256" key="7">
    <source>
        <dbReference type="ARBA" id="ARBA00034125"/>
    </source>
</evidence>
<name>A0A1M6UIF3_9FIRM</name>
<dbReference type="GeneID" id="78176383"/>
<evidence type="ECO:0000313" key="11">
    <source>
        <dbReference type="Proteomes" id="UP000183975"/>
    </source>
</evidence>
<dbReference type="EMBL" id="FRAH01000039">
    <property type="protein sequence ID" value="SHK69014.1"/>
    <property type="molecule type" value="Genomic_DNA"/>
</dbReference>
<feature type="transmembrane region" description="Helical" evidence="8">
    <location>
        <begin position="60"/>
        <end position="78"/>
    </location>
</feature>
<dbReference type="PANTHER" id="PTHR34390">
    <property type="entry name" value="UPF0442 PROTEIN YJJB-RELATED"/>
    <property type="match status" value="1"/>
</dbReference>
<comment type="subcellular location">
    <subcellularLocation>
        <location evidence="1">Cell membrane</location>
        <topology evidence="1">Multi-pass membrane protein</topology>
    </subcellularLocation>
</comment>
<protein>
    <submittedName>
        <fullName evidence="10">Uncharacterized membrane protein YjjB, DUF3815 family</fullName>
    </submittedName>
</protein>
<feature type="transmembrane region" description="Helical" evidence="8">
    <location>
        <begin position="124"/>
        <end position="145"/>
    </location>
</feature>
<keyword evidence="3" id="KW-0997">Cell inner membrane</keyword>
<evidence type="ECO:0000256" key="8">
    <source>
        <dbReference type="SAM" id="Phobius"/>
    </source>
</evidence>
<evidence type="ECO:0000256" key="2">
    <source>
        <dbReference type="ARBA" id="ARBA00022475"/>
    </source>
</evidence>
<dbReference type="RefSeq" id="WP_072851708.1">
    <property type="nucleotide sequence ID" value="NZ_FRAH01000039.1"/>
</dbReference>
<dbReference type="Pfam" id="PF12821">
    <property type="entry name" value="ThrE_2"/>
    <property type="match status" value="1"/>
</dbReference>
<keyword evidence="11" id="KW-1185">Reference proteome</keyword>
<dbReference type="InterPro" id="IPR050539">
    <property type="entry name" value="ThrE_Dicarb/AminoAcid_Exp"/>
</dbReference>
<feature type="transmembrane region" description="Helical" evidence="8">
    <location>
        <begin position="34"/>
        <end position="54"/>
    </location>
</feature>
<evidence type="ECO:0000256" key="3">
    <source>
        <dbReference type="ARBA" id="ARBA00022519"/>
    </source>
</evidence>
<keyword evidence="6 8" id="KW-0472">Membrane</keyword>
<dbReference type="GO" id="GO:0005886">
    <property type="term" value="C:plasma membrane"/>
    <property type="evidence" value="ECO:0007669"/>
    <property type="project" value="UniProtKB-SubCell"/>
</dbReference>
<dbReference type="OrthoDB" id="9810047at2"/>
<keyword evidence="5 8" id="KW-1133">Transmembrane helix</keyword>
<dbReference type="GO" id="GO:0015744">
    <property type="term" value="P:succinate transport"/>
    <property type="evidence" value="ECO:0007669"/>
    <property type="project" value="TreeGrafter"/>
</dbReference>
<evidence type="ECO:0000313" key="10">
    <source>
        <dbReference type="EMBL" id="SHK69014.1"/>
    </source>
</evidence>
<dbReference type="AlphaFoldDB" id="A0A1M6UIF3"/>
<organism evidence="10 11">
    <name type="scientific">Anaerotignum lactatifermentans DSM 14214</name>
    <dbReference type="NCBI Taxonomy" id="1121323"/>
    <lineage>
        <taxon>Bacteria</taxon>
        <taxon>Bacillati</taxon>
        <taxon>Bacillota</taxon>
        <taxon>Clostridia</taxon>
        <taxon>Lachnospirales</taxon>
        <taxon>Anaerotignaceae</taxon>
        <taxon>Anaerotignum</taxon>
    </lineage>
</organism>
<evidence type="ECO:0000256" key="4">
    <source>
        <dbReference type="ARBA" id="ARBA00022692"/>
    </source>
</evidence>
<keyword evidence="4 8" id="KW-0812">Transmembrane</keyword>
<gene>
    <name evidence="10" type="ORF">SAMN02745138_02175</name>
</gene>
<evidence type="ECO:0000256" key="6">
    <source>
        <dbReference type="ARBA" id="ARBA00023136"/>
    </source>
</evidence>
<evidence type="ECO:0000256" key="5">
    <source>
        <dbReference type="ARBA" id="ARBA00022989"/>
    </source>
</evidence>
<feature type="transmembrane region" description="Helical" evidence="8">
    <location>
        <begin position="85"/>
        <end position="104"/>
    </location>
</feature>
<feature type="domain" description="Threonine/Serine exporter ThrE" evidence="9">
    <location>
        <begin position="12"/>
        <end position="137"/>
    </location>
</feature>
<sequence>MTDITLKMIVFQAAFSFVGSWGYSIICNAPRRELLYSGINGFLSWFVYMLVFSYTESATTATLIATMAITATARFLSYHRQEPSILYQIPGVLSLVPGAAVYNTMQAAIKGNILSTYSNALTGFKLSGAIAIGSLIILVLPYKAFEIFPRFGKKKQNN</sequence>